<name>D8RZD8_SELML</name>
<sequence length="368" mass="40746">MSDGQEVPKNSRAQYRVVAGSSTGVCKAIGTKYSFRAVRPGVASAIIGAESIGEHNLQGGFRFAGILHSIASDCGDEYSLEIYLMRNAIMFMIPIQGHKEYQRVFMCPGHLRSPAKSFARHWTPKCLWHDEWELGAFPASGARRSGRQLQRSRAPNTHEGCERCEMCWKRRSDCGFGISCSMASYQVSLVICDLGNYYFNVRNKAQGLIWVDAPGKRWLANGPDNNISERVPWPSPLDLPPTTRPVIRTDAASFRELVQELTGMNYQPAIARRSGKLRSRSFRTTKLIQSNTAATTVIDGNRDQSAAPAFSDEAGLAPYSPNWSDKSSEEETSSSGANFDDMDMDIISALLDSSRPLPDCTMLPPLIY</sequence>
<protein>
    <recommendedName>
        <fullName evidence="2">VQ domain-containing protein</fullName>
    </recommendedName>
</protein>
<dbReference type="KEGG" id="smo:SELMODRAFT_443192"/>
<evidence type="ECO:0000256" key="1">
    <source>
        <dbReference type="SAM" id="MobiDB-lite"/>
    </source>
</evidence>
<dbReference type="InParanoid" id="D8RZD8"/>
<keyword evidence="4" id="KW-1185">Reference proteome</keyword>
<dbReference type="Proteomes" id="UP000001514">
    <property type="component" value="Unassembled WGS sequence"/>
</dbReference>
<dbReference type="HOGENOM" id="CLU_753150_0_0_1"/>
<evidence type="ECO:0000313" key="3">
    <source>
        <dbReference type="EMBL" id="EFJ22727.1"/>
    </source>
</evidence>
<organism evidence="4">
    <name type="scientific">Selaginella moellendorffii</name>
    <name type="common">Spikemoss</name>
    <dbReference type="NCBI Taxonomy" id="88036"/>
    <lineage>
        <taxon>Eukaryota</taxon>
        <taxon>Viridiplantae</taxon>
        <taxon>Streptophyta</taxon>
        <taxon>Embryophyta</taxon>
        <taxon>Tracheophyta</taxon>
        <taxon>Lycopodiopsida</taxon>
        <taxon>Selaginellales</taxon>
        <taxon>Selaginellaceae</taxon>
        <taxon>Selaginella</taxon>
    </lineage>
</organism>
<dbReference type="InterPro" id="IPR008889">
    <property type="entry name" value="VQ"/>
</dbReference>
<dbReference type="InterPro" id="IPR039607">
    <property type="entry name" value="VQ_8/17/18/20/21/25"/>
</dbReference>
<proteinExistence type="predicted"/>
<dbReference type="AlphaFoldDB" id="D8RZD8"/>
<dbReference type="Pfam" id="PF05678">
    <property type="entry name" value="VQ"/>
    <property type="match status" value="1"/>
</dbReference>
<dbReference type="PANTHER" id="PTHR33143:SF3">
    <property type="entry name" value="VQ MOTIF-CONTAINING PROTEIN 17-RELATED"/>
    <property type="match status" value="1"/>
</dbReference>
<evidence type="ECO:0000259" key="2">
    <source>
        <dbReference type="Pfam" id="PF05678"/>
    </source>
</evidence>
<dbReference type="PANTHER" id="PTHR33143">
    <property type="entry name" value="F16F4.1 PROTEIN-RELATED"/>
    <property type="match status" value="1"/>
</dbReference>
<feature type="domain" description="VQ" evidence="2">
    <location>
        <begin position="246"/>
        <end position="268"/>
    </location>
</feature>
<accession>D8RZD8</accession>
<dbReference type="EMBL" id="GL377595">
    <property type="protein sequence ID" value="EFJ22727.1"/>
    <property type="molecule type" value="Genomic_DNA"/>
</dbReference>
<reference evidence="3 4" key="1">
    <citation type="journal article" date="2011" name="Science">
        <title>The Selaginella genome identifies genetic changes associated with the evolution of vascular plants.</title>
        <authorList>
            <person name="Banks J.A."/>
            <person name="Nishiyama T."/>
            <person name="Hasebe M."/>
            <person name="Bowman J.L."/>
            <person name="Gribskov M."/>
            <person name="dePamphilis C."/>
            <person name="Albert V.A."/>
            <person name="Aono N."/>
            <person name="Aoyama T."/>
            <person name="Ambrose B.A."/>
            <person name="Ashton N.W."/>
            <person name="Axtell M.J."/>
            <person name="Barker E."/>
            <person name="Barker M.S."/>
            <person name="Bennetzen J.L."/>
            <person name="Bonawitz N.D."/>
            <person name="Chapple C."/>
            <person name="Cheng C."/>
            <person name="Correa L.G."/>
            <person name="Dacre M."/>
            <person name="DeBarry J."/>
            <person name="Dreyer I."/>
            <person name="Elias M."/>
            <person name="Engstrom E.M."/>
            <person name="Estelle M."/>
            <person name="Feng L."/>
            <person name="Finet C."/>
            <person name="Floyd S.K."/>
            <person name="Frommer W.B."/>
            <person name="Fujita T."/>
            <person name="Gramzow L."/>
            <person name="Gutensohn M."/>
            <person name="Harholt J."/>
            <person name="Hattori M."/>
            <person name="Heyl A."/>
            <person name="Hirai T."/>
            <person name="Hiwatashi Y."/>
            <person name="Ishikawa M."/>
            <person name="Iwata M."/>
            <person name="Karol K.G."/>
            <person name="Koehler B."/>
            <person name="Kolukisaoglu U."/>
            <person name="Kubo M."/>
            <person name="Kurata T."/>
            <person name="Lalonde S."/>
            <person name="Li K."/>
            <person name="Li Y."/>
            <person name="Litt A."/>
            <person name="Lyons E."/>
            <person name="Manning G."/>
            <person name="Maruyama T."/>
            <person name="Michael T.P."/>
            <person name="Mikami K."/>
            <person name="Miyazaki S."/>
            <person name="Morinaga S."/>
            <person name="Murata T."/>
            <person name="Mueller-Roeber B."/>
            <person name="Nelson D.R."/>
            <person name="Obara M."/>
            <person name="Oguri Y."/>
            <person name="Olmstead R.G."/>
            <person name="Onodera N."/>
            <person name="Petersen B.L."/>
            <person name="Pils B."/>
            <person name="Prigge M."/>
            <person name="Rensing S.A."/>
            <person name="Riano-Pachon D.M."/>
            <person name="Roberts A.W."/>
            <person name="Sato Y."/>
            <person name="Scheller H.V."/>
            <person name="Schulz B."/>
            <person name="Schulz C."/>
            <person name="Shakirov E.V."/>
            <person name="Shibagaki N."/>
            <person name="Shinohara N."/>
            <person name="Shippen D.E."/>
            <person name="Soerensen I."/>
            <person name="Sotooka R."/>
            <person name="Sugimoto N."/>
            <person name="Sugita M."/>
            <person name="Sumikawa N."/>
            <person name="Tanurdzic M."/>
            <person name="Theissen G."/>
            <person name="Ulvskov P."/>
            <person name="Wakazuki S."/>
            <person name="Weng J.K."/>
            <person name="Willats W.W."/>
            <person name="Wipf D."/>
            <person name="Wolf P.G."/>
            <person name="Yang L."/>
            <person name="Zimmer A.D."/>
            <person name="Zhu Q."/>
            <person name="Mitros T."/>
            <person name="Hellsten U."/>
            <person name="Loque D."/>
            <person name="Otillar R."/>
            <person name="Salamov A."/>
            <person name="Schmutz J."/>
            <person name="Shapiro H."/>
            <person name="Lindquist E."/>
            <person name="Lucas S."/>
            <person name="Rokhsar D."/>
            <person name="Grigoriev I.V."/>
        </authorList>
    </citation>
    <scope>NUCLEOTIDE SEQUENCE [LARGE SCALE GENOMIC DNA]</scope>
</reference>
<dbReference type="GO" id="GO:0005634">
    <property type="term" value="C:nucleus"/>
    <property type="evidence" value="ECO:0000318"/>
    <property type="project" value="GO_Central"/>
</dbReference>
<evidence type="ECO:0000313" key="4">
    <source>
        <dbReference type="Proteomes" id="UP000001514"/>
    </source>
</evidence>
<dbReference type="Gramene" id="EFJ22727">
    <property type="protein sequence ID" value="EFJ22727"/>
    <property type="gene ID" value="SELMODRAFT_443192"/>
</dbReference>
<gene>
    <name evidence="3" type="ORF">SELMODRAFT_443192</name>
</gene>
<feature type="region of interest" description="Disordered" evidence="1">
    <location>
        <begin position="301"/>
        <end position="340"/>
    </location>
</feature>